<name>A0AAD1Z602_9LAMI</name>
<evidence type="ECO:0000313" key="4">
    <source>
        <dbReference type="EMBL" id="CAI9763429.1"/>
    </source>
</evidence>
<dbReference type="PANTHER" id="PTHR13430">
    <property type="match status" value="1"/>
</dbReference>
<gene>
    <name evidence="4" type="ORF">FPE_LOCUS10859</name>
</gene>
<evidence type="ECO:0000313" key="5">
    <source>
        <dbReference type="Proteomes" id="UP000834106"/>
    </source>
</evidence>
<dbReference type="Pfam" id="PF10033">
    <property type="entry name" value="ATG13"/>
    <property type="match status" value="1"/>
</dbReference>
<evidence type="ECO:0000256" key="1">
    <source>
        <dbReference type="ARBA" id="ARBA00023006"/>
    </source>
</evidence>
<dbReference type="GO" id="GO:0005829">
    <property type="term" value="C:cytosol"/>
    <property type="evidence" value="ECO:0007669"/>
    <property type="project" value="TreeGrafter"/>
</dbReference>
<dbReference type="InterPro" id="IPR040182">
    <property type="entry name" value="ATG13"/>
</dbReference>
<dbReference type="GO" id="GO:0000407">
    <property type="term" value="C:phagophore assembly site"/>
    <property type="evidence" value="ECO:0007669"/>
    <property type="project" value="TreeGrafter"/>
</dbReference>
<keyword evidence="1" id="KW-0072">Autophagy</keyword>
<dbReference type="GO" id="GO:1990316">
    <property type="term" value="C:Atg1/ULK1 kinase complex"/>
    <property type="evidence" value="ECO:0007669"/>
    <property type="project" value="InterPro"/>
</dbReference>
<proteinExistence type="predicted"/>
<evidence type="ECO:0000256" key="2">
    <source>
        <dbReference type="SAM" id="MobiDB-lite"/>
    </source>
</evidence>
<dbReference type="Gene3D" id="3.30.900.10">
    <property type="entry name" value="HORMA domain"/>
    <property type="match status" value="1"/>
</dbReference>
<dbReference type="InterPro" id="IPR036570">
    <property type="entry name" value="HORMA_dom_sf"/>
</dbReference>
<reference evidence="4" key="1">
    <citation type="submission" date="2023-05" db="EMBL/GenBank/DDBJ databases">
        <authorList>
            <person name="Huff M."/>
        </authorList>
    </citation>
    <scope>NUCLEOTIDE SEQUENCE</scope>
</reference>
<dbReference type="GO" id="GO:0000423">
    <property type="term" value="P:mitophagy"/>
    <property type="evidence" value="ECO:0007669"/>
    <property type="project" value="TreeGrafter"/>
</dbReference>
<sequence>MQSRLCETSSFLAANMASHHGSTQSEPAEIEQIITETSAKILHIIHESRGSYVSSRNYSSEQFLSSPSPPSSSCSSSSFGLRDKSFKLALRDCPAALENIGFWHQSNFEPMIVDVILVRRSGNWDPVNYFPKKGFATDLSGKERYHYSSENDEIDSEKIIERWVLQYESKQSGDNCGGVMGNKRATCAISDALYKKSIMLLRSLYATVRLLPAYKVFRDLISSAQIRGYNLCHRVSSFVEPFTSREEADMQSFVFSPLNTACGSLCLSVMYCSSELDIISEPSTPISPQVIHEYVGSPMAEPLKRFTPGPVPQCSTSTSPFGRRHSWRRPGSFDQPGGLYPVGKSQDAAAPFHMLNKVPPLRPDISITTNLVQDSKSVIEEFSLESLLEDFGSLNLSSSGLASTKTTADAFTELVEYKKMKEVLLKQGKGTQA</sequence>
<dbReference type="GO" id="GO:0034497">
    <property type="term" value="P:protein localization to phagophore assembly site"/>
    <property type="evidence" value="ECO:0007669"/>
    <property type="project" value="TreeGrafter"/>
</dbReference>
<protein>
    <recommendedName>
        <fullName evidence="3">Autophagy-related protein 13 N-terminal domain-containing protein</fullName>
    </recommendedName>
</protein>
<feature type="region of interest" description="Disordered" evidence="2">
    <location>
        <begin position="308"/>
        <end position="327"/>
    </location>
</feature>
<dbReference type="GO" id="GO:0034727">
    <property type="term" value="P:piecemeal microautophagy of the nucleus"/>
    <property type="evidence" value="ECO:0007669"/>
    <property type="project" value="TreeGrafter"/>
</dbReference>
<evidence type="ECO:0000259" key="3">
    <source>
        <dbReference type="Pfam" id="PF10033"/>
    </source>
</evidence>
<dbReference type="InterPro" id="IPR018731">
    <property type="entry name" value="Atg13_N"/>
</dbReference>
<organism evidence="4 5">
    <name type="scientific">Fraxinus pennsylvanica</name>
    <dbReference type="NCBI Taxonomy" id="56036"/>
    <lineage>
        <taxon>Eukaryota</taxon>
        <taxon>Viridiplantae</taxon>
        <taxon>Streptophyta</taxon>
        <taxon>Embryophyta</taxon>
        <taxon>Tracheophyta</taxon>
        <taxon>Spermatophyta</taxon>
        <taxon>Magnoliopsida</taxon>
        <taxon>eudicotyledons</taxon>
        <taxon>Gunneridae</taxon>
        <taxon>Pentapetalae</taxon>
        <taxon>asterids</taxon>
        <taxon>lamiids</taxon>
        <taxon>Lamiales</taxon>
        <taxon>Oleaceae</taxon>
        <taxon>Oleeae</taxon>
        <taxon>Fraxinus</taxon>
    </lineage>
</organism>
<accession>A0AAD1Z602</accession>
<dbReference type="EMBL" id="OU503041">
    <property type="protein sequence ID" value="CAI9763429.1"/>
    <property type="molecule type" value="Genomic_DNA"/>
</dbReference>
<dbReference type="PANTHER" id="PTHR13430:SF15">
    <property type="entry name" value="AUTOPHAGY-RELATED PROTEIN 13B"/>
    <property type="match status" value="1"/>
</dbReference>
<keyword evidence="5" id="KW-1185">Reference proteome</keyword>
<dbReference type="AlphaFoldDB" id="A0AAD1Z602"/>
<dbReference type="Proteomes" id="UP000834106">
    <property type="component" value="Chromosome 6"/>
</dbReference>
<feature type="domain" description="Autophagy-related protein 13 N-terminal" evidence="3">
    <location>
        <begin position="39"/>
        <end position="271"/>
    </location>
</feature>